<dbReference type="SUPFAM" id="SSF55486">
    <property type="entry name" value="Metalloproteases ('zincins'), catalytic domain"/>
    <property type="match status" value="1"/>
</dbReference>
<comment type="cofactor">
    <cofactor evidence="16 18">
        <name>Zn(2+)</name>
        <dbReference type="ChEBI" id="CHEBI:29105"/>
    </cofactor>
    <text evidence="16 18">Binds 1 zinc ion per subunit.</text>
</comment>
<dbReference type="Pfam" id="PF11838">
    <property type="entry name" value="ERAP1_C"/>
    <property type="match status" value="1"/>
</dbReference>
<evidence type="ECO:0000256" key="16">
    <source>
        <dbReference type="PIRSR" id="PIRSR634016-3"/>
    </source>
</evidence>
<dbReference type="InterPro" id="IPR050344">
    <property type="entry name" value="Peptidase_M1_aminopeptidases"/>
</dbReference>
<organism evidence="22 23">
    <name type="scientific">Anopheles stephensi</name>
    <name type="common">Indo-Pakistan malaria mosquito</name>
    <dbReference type="NCBI Taxonomy" id="30069"/>
    <lineage>
        <taxon>Eukaryota</taxon>
        <taxon>Metazoa</taxon>
        <taxon>Ecdysozoa</taxon>
        <taxon>Arthropoda</taxon>
        <taxon>Hexapoda</taxon>
        <taxon>Insecta</taxon>
        <taxon>Pterygota</taxon>
        <taxon>Neoptera</taxon>
        <taxon>Endopterygota</taxon>
        <taxon>Diptera</taxon>
        <taxon>Nematocera</taxon>
        <taxon>Culicoidea</taxon>
        <taxon>Culicidae</taxon>
        <taxon>Anophelinae</taxon>
        <taxon>Anopheles</taxon>
    </lineage>
</organism>
<evidence type="ECO:0000259" key="19">
    <source>
        <dbReference type="Pfam" id="PF01433"/>
    </source>
</evidence>
<feature type="domain" description="ERAP1-like C-terminal" evidence="20">
    <location>
        <begin position="553"/>
        <end position="686"/>
    </location>
</feature>
<dbReference type="EnsemblMetazoa" id="ASTEI00941-RA">
    <property type="protein sequence ID" value="ASTEI00941-PA"/>
    <property type="gene ID" value="ASTEI00941"/>
</dbReference>
<dbReference type="GO" id="GO:0005615">
    <property type="term" value="C:extracellular space"/>
    <property type="evidence" value="ECO:0007669"/>
    <property type="project" value="TreeGrafter"/>
</dbReference>
<dbReference type="InterPro" id="IPR045357">
    <property type="entry name" value="Aminopeptidase_N-like_N"/>
</dbReference>
<dbReference type="GO" id="GO:0008270">
    <property type="term" value="F:zinc ion binding"/>
    <property type="evidence" value="ECO:0007669"/>
    <property type="project" value="UniProtKB-UniRule"/>
</dbReference>
<dbReference type="GO" id="GO:0098552">
    <property type="term" value="C:side of membrane"/>
    <property type="evidence" value="ECO:0007669"/>
    <property type="project" value="UniProtKB-KW"/>
</dbReference>
<dbReference type="InterPro" id="IPR042097">
    <property type="entry name" value="Aminopeptidase_N-like_N_sf"/>
</dbReference>
<feature type="binding site" evidence="16">
    <location>
        <position position="344"/>
    </location>
    <ligand>
        <name>Zn(2+)</name>
        <dbReference type="ChEBI" id="CHEBI:29105"/>
        <note>catalytic</note>
    </ligand>
</feature>
<evidence type="ECO:0000256" key="8">
    <source>
        <dbReference type="ARBA" id="ARBA00022729"/>
    </source>
</evidence>
<dbReference type="GO" id="GO:0043171">
    <property type="term" value="P:peptide catabolic process"/>
    <property type="evidence" value="ECO:0007669"/>
    <property type="project" value="TreeGrafter"/>
</dbReference>
<evidence type="ECO:0000256" key="15">
    <source>
        <dbReference type="PIRSR" id="PIRSR634016-1"/>
    </source>
</evidence>
<dbReference type="CDD" id="cd09601">
    <property type="entry name" value="M1_APN-Q_like"/>
    <property type="match status" value="1"/>
</dbReference>
<evidence type="ECO:0000256" key="14">
    <source>
        <dbReference type="ARBA" id="ARBA00023288"/>
    </source>
</evidence>
<dbReference type="FunFam" id="2.60.40.1910:FF:000008">
    <property type="entry name" value="Aminopeptidase"/>
    <property type="match status" value="1"/>
</dbReference>
<dbReference type="InterPro" id="IPR027268">
    <property type="entry name" value="Peptidase_M4/M1_CTD_sf"/>
</dbReference>
<dbReference type="VEuPathDB" id="VectorBase:ASTE002156"/>
<keyword evidence="12" id="KW-0472">Membrane</keyword>
<dbReference type="GO" id="GO:0070006">
    <property type="term" value="F:metalloaminopeptidase activity"/>
    <property type="evidence" value="ECO:0007669"/>
    <property type="project" value="TreeGrafter"/>
</dbReference>
<keyword evidence="7 16" id="KW-0479">Metal-binding</keyword>
<evidence type="ECO:0000256" key="5">
    <source>
        <dbReference type="ARBA" id="ARBA00022622"/>
    </source>
</evidence>
<dbReference type="VEuPathDB" id="VectorBase:ASTEI00941"/>
<evidence type="ECO:0000256" key="18">
    <source>
        <dbReference type="RuleBase" id="RU364040"/>
    </source>
</evidence>
<dbReference type="GO" id="GO:0042277">
    <property type="term" value="F:peptide binding"/>
    <property type="evidence" value="ECO:0007669"/>
    <property type="project" value="TreeGrafter"/>
</dbReference>
<dbReference type="STRING" id="30069.A0A182XXK5"/>
<dbReference type="SUPFAM" id="SSF63737">
    <property type="entry name" value="Leukotriene A4 hydrolase N-terminal domain"/>
    <property type="match status" value="1"/>
</dbReference>
<feature type="site" description="Transition state stabilizer" evidence="17">
    <location>
        <position position="410"/>
    </location>
</feature>
<evidence type="ECO:0000256" key="10">
    <source>
        <dbReference type="ARBA" id="ARBA00022833"/>
    </source>
</evidence>
<dbReference type="InterPro" id="IPR014782">
    <property type="entry name" value="Peptidase_M1_dom"/>
</dbReference>
<dbReference type="GO" id="GO:0005737">
    <property type="term" value="C:cytoplasm"/>
    <property type="evidence" value="ECO:0007669"/>
    <property type="project" value="TreeGrafter"/>
</dbReference>
<dbReference type="Gene3D" id="1.10.390.10">
    <property type="entry name" value="Neutral Protease Domain 2"/>
    <property type="match status" value="1"/>
</dbReference>
<dbReference type="GO" id="GO:0005886">
    <property type="term" value="C:plasma membrane"/>
    <property type="evidence" value="ECO:0007669"/>
    <property type="project" value="UniProtKB-SubCell"/>
</dbReference>
<evidence type="ECO:0000259" key="20">
    <source>
        <dbReference type="Pfam" id="PF11838"/>
    </source>
</evidence>
<feature type="domain" description="Aminopeptidase N-like N-terminal" evidence="21">
    <location>
        <begin position="26"/>
        <end position="216"/>
    </location>
</feature>
<dbReference type="Pfam" id="PF17900">
    <property type="entry name" value="Peptidase_M1_N"/>
    <property type="match status" value="1"/>
</dbReference>
<protein>
    <recommendedName>
        <fullName evidence="18">Aminopeptidase</fullName>
        <ecNumber evidence="18">3.4.11.-</ecNumber>
    </recommendedName>
</protein>
<evidence type="ECO:0000256" key="7">
    <source>
        <dbReference type="ARBA" id="ARBA00022723"/>
    </source>
</evidence>
<dbReference type="OMA" id="FGNAMEN"/>
<keyword evidence="11 18" id="KW-0482">Metalloprotease</keyword>
<keyword evidence="9 18" id="KW-0378">Hydrolase</keyword>
<evidence type="ECO:0000256" key="4">
    <source>
        <dbReference type="ARBA" id="ARBA00022475"/>
    </source>
</evidence>
<evidence type="ECO:0000256" key="9">
    <source>
        <dbReference type="ARBA" id="ARBA00022801"/>
    </source>
</evidence>
<feature type="binding site" evidence="16">
    <location>
        <position position="325"/>
    </location>
    <ligand>
        <name>Zn(2+)</name>
        <dbReference type="ChEBI" id="CHEBI:29105"/>
        <note>catalytic</note>
    </ligand>
</feature>
<keyword evidence="14" id="KW-0449">Lipoprotein</keyword>
<evidence type="ECO:0000256" key="1">
    <source>
        <dbReference type="ARBA" id="ARBA00004609"/>
    </source>
</evidence>
<evidence type="ECO:0000256" key="3">
    <source>
        <dbReference type="ARBA" id="ARBA00022438"/>
    </source>
</evidence>
<comment type="subcellular location">
    <subcellularLocation>
        <location evidence="1">Cell membrane</location>
        <topology evidence="1">Lipid-anchor</topology>
        <topology evidence="1">GPI-anchor</topology>
    </subcellularLocation>
</comment>
<dbReference type="PANTHER" id="PTHR11533">
    <property type="entry name" value="PROTEASE M1 ZINC METALLOPROTEASE"/>
    <property type="match status" value="1"/>
</dbReference>
<keyword evidence="10 16" id="KW-0862">Zinc</keyword>
<evidence type="ECO:0000313" key="22">
    <source>
        <dbReference type="EnsemblMetazoa" id="ASTEI00941-PA"/>
    </source>
</evidence>
<dbReference type="Gene3D" id="1.25.50.20">
    <property type="match status" value="1"/>
</dbReference>
<proteinExistence type="inferred from homology"/>
<dbReference type="GO" id="GO:0006508">
    <property type="term" value="P:proteolysis"/>
    <property type="evidence" value="ECO:0007669"/>
    <property type="project" value="UniProtKB-KW"/>
</dbReference>
<dbReference type="EC" id="3.4.11.-" evidence="18"/>
<evidence type="ECO:0000313" key="23">
    <source>
        <dbReference type="Proteomes" id="UP000076408"/>
    </source>
</evidence>
<sequence length="883" mass="99854">MRWLVLCLVVVPVVTADGRLPNDTLPLHYDLHLEVTGLGLNDYSYRGNVSIRIAIVRDTDQIVLHNLGNTLRSIRVRRCRDGVPIPHQLLETDEASEQLRIRTDRVLDRVHDQTIQLVIEFNNTLGEDHMGFYRTQYRGHKRVPMVVATTHFQPSYARMAFPCFDEPGLKSTFQITIVSNASYLVASNTPIETISWLLDGYKVVRFERTPPMQTYLVSFLVANFTSVHAMSPSGVKVGVLAPPKDEKMLQYSLQAATTLLTSLEQYTGQKLGLKKLDHAAIPAFGNAMENWGLVSYDEQFLVLSANAHRLQRSQAVLTIAHETAHQLFGNRVGPAWWSYLWLSEGFATYFEILLGSEAYPELLPLEESFAVRHMRPALLADAYEGAHPLTVEPLAADSVRIEMLFDTITYSKAGCILRMINCSIGEREFKRGVRRYLETYRDGIVSPDDLYGSFRQELPEGPTVEQIFRSWTDKPGYPVVAVERLNSSHARFRQQRYQQEEEATRDTVSRWYIPITYYTNSSAGKFEYRPAFWMSESDQELVVQLEMDWQDVLIVNPRQIGFYRVEYDDRGWNSIVDILSLLPPVVQAKLVDDAFVLARVGQVGYEICLEILQELAANPNPVPWLIAMAEENVGFLQRVLQSDQFDRFVAGFVGEMFGLAETFTRSLFQSQALERAFDWWARLGDSTGRGESKSGSSGNSQRSACPPLSVEKIVEGLLSPDEAVRDRLFARLKCQPRQANGPLLLALERVSESKLLPFGKLLAVLESMIKSYPGHLLHPIVRFLGTVDPVEMGRDGQRLQQLLNIIIHEVTDPGEAAEVQKLIVKNASVLGVNFPAHANTVMTSTISWRMKQVPKLREFVAESRMASYYGKQDDPAVVREGGR</sequence>
<comment type="similarity">
    <text evidence="2 18">Belongs to the peptidase M1 family.</text>
</comment>
<keyword evidence="4" id="KW-1003">Cell membrane</keyword>
<reference evidence="22" key="2">
    <citation type="submission" date="2020-05" db="UniProtKB">
        <authorList>
            <consortium name="EnsemblMetazoa"/>
        </authorList>
    </citation>
    <scope>IDENTIFICATION</scope>
    <source>
        <strain evidence="22">Indian</strain>
    </source>
</reference>
<evidence type="ECO:0000259" key="21">
    <source>
        <dbReference type="Pfam" id="PF17900"/>
    </source>
</evidence>
<dbReference type="InterPro" id="IPR034016">
    <property type="entry name" value="M1_APN-typ"/>
</dbReference>
<dbReference type="Pfam" id="PF01433">
    <property type="entry name" value="Peptidase_M1"/>
    <property type="match status" value="1"/>
</dbReference>
<reference evidence="23" key="1">
    <citation type="journal article" date="2014" name="Genome Biol.">
        <title>Genome analysis of a major urban malaria vector mosquito, Anopheles stephensi.</title>
        <authorList>
            <person name="Jiang X."/>
            <person name="Peery A."/>
            <person name="Hall A.B."/>
            <person name="Sharma A."/>
            <person name="Chen X.G."/>
            <person name="Waterhouse R.M."/>
            <person name="Komissarov A."/>
            <person name="Riehle M.M."/>
            <person name="Shouche Y."/>
            <person name="Sharakhova M.V."/>
            <person name="Lawson D."/>
            <person name="Pakpour N."/>
            <person name="Arensburger P."/>
            <person name="Davidson V.L."/>
            <person name="Eiglmeier K."/>
            <person name="Emrich S."/>
            <person name="George P."/>
            <person name="Kennedy R.C."/>
            <person name="Mane S.P."/>
            <person name="Maslen G."/>
            <person name="Oringanje C."/>
            <person name="Qi Y."/>
            <person name="Settlage R."/>
            <person name="Tojo M."/>
            <person name="Tubio J.M."/>
            <person name="Unger M.F."/>
            <person name="Wang B."/>
            <person name="Vernick K.D."/>
            <person name="Ribeiro J.M."/>
            <person name="James A.A."/>
            <person name="Michel K."/>
            <person name="Riehle M.A."/>
            <person name="Luckhart S."/>
            <person name="Sharakhov I.V."/>
            <person name="Tu Z."/>
        </authorList>
    </citation>
    <scope>NUCLEOTIDE SEQUENCE [LARGE SCALE GENOMIC DNA]</scope>
    <source>
        <strain evidence="23">Indian</strain>
    </source>
</reference>
<dbReference type="VEuPathDB" id="VectorBase:ASTEI20_040263"/>
<keyword evidence="13" id="KW-0325">Glycoprotein</keyword>
<dbReference type="Gene3D" id="2.60.40.1910">
    <property type="match status" value="1"/>
</dbReference>
<feature type="binding site" evidence="16">
    <location>
        <position position="321"/>
    </location>
    <ligand>
        <name>Zn(2+)</name>
        <dbReference type="ChEBI" id="CHEBI:29105"/>
        <note>catalytic</note>
    </ligand>
</feature>
<dbReference type="Gene3D" id="2.60.40.1730">
    <property type="entry name" value="tricorn interacting facor f3 domain"/>
    <property type="match status" value="1"/>
</dbReference>
<evidence type="ECO:0000256" key="11">
    <source>
        <dbReference type="ARBA" id="ARBA00023049"/>
    </source>
</evidence>
<dbReference type="FunFam" id="1.10.390.10:FF:000013">
    <property type="entry name" value="Aminopeptidase N"/>
    <property type="match status" value="1"/>
</dbReference>
<dbReference type="InterPro" id="IPR001930">
    <property type="entry name" value="Peptidase_M1"/>
</dbReference>
<dbReference type="InterPro" id="IPR024571">
    <property type="entry name" value="ERAP1-like_C_dom"/>
</dbReference>
<keyword evidence="5" id="KW-0336">GPI-anchor</keyword>
<evidence type="ECO:0000256" key="13">
    <source>
        <dbReference type="ARBA" id="ARBA00023180"/>
    </source>
</evidence>
<evidence type="ECO:0000256" key="12">
    <source>
        <dbReference type="ARBA" id="ARBA00023136"/>
    </source>
</evidence>
<keyword evidence="23" id="KW-1185">Reference proteome</keyword>
<name>A0A182XXK5_ANOST</name>
<dbReference type="PANTHER" id="PTHR11533:SF301">
    <property type="entry name" value="AMINOPEPTIDASE"/>
    <property type="match status" value="1"/>
</dbReference>
<evidence type="ECO:0000256" key="2">
    <source>
        <dbReference type="ARBA" id="ARBA00010136"/>
    </source>
</evidence>
<dbReference type="AlphaFoldDB" id="A0A182XXK5"/>
<dbReference type="PRINTS" id="PR00756">
    <property type="entry name" value="ALADIPTASE"/>
</dbReference>
<keyword evidence="3 18" id="KW-0031">Aminopeptidase</keyword>
<feature type="domain" description="Peptidase M1 membrane alanine aminopeptidase" evidence="19">
    <location>
        <begin position="251"/>
        <end position="471"/>
    </location>
</feature>
<dbReference type="Proteomes" id="UP000076408">
    <property type="component" value="Unassembled WGS sequence"/>
</dbReference>
<keyword evidence="8" id="KW-0732">Signal</keyword>
<evidence type="ECO:0000256" key="6">
    <source>
        <dbReference type="ARBA" id="ARBA00022670"/>
    </source>
</evidence>
<evidence type="ECO:0000256" key="17">
    <source>
        <dbReference type="PIRSR" id="PIRSR634016-4"/>
    </source>
</evidence>
<feature type="active site" description="Proton acceptor" evidence="15">
    <location>
        <position position="322"/>
    </location>
</feature>
<keyword evidence="6 18" id="KW-0645">Protease</keyword>
<accession>A0A182XXK5</accession>